<feature type="domain" description="HTH arsR-type" evidence="5">
    <location>
        <begin position="24"/>
        <end position="118"/>
    </location>
</feature>
<dbReference type="CDD" id="cd00090">
    <property type="entry name" value="HTH_ARSR"/>
    <property type="match status" value="1"/>
</dbReference>
<evidence type="ECO:0000256" key="2">
    <source>
        <dbReference type="ARBA" id="ARBA00023125"/>
    </source>
</evidence>
<sequence>MEMKDSGCHIVNEKLVEEAKAGISNRAELDYLSELFKLLSDPTRMKLVLALSCGEMCVCDLGAALGMTKSAISHQLKTMKQCSVVKSRREGKNVFYSLHDQHMTDIIALAACHAGHVRPVSEEG</sequence>
<reference evidence="6" key="1">
    <citation type="journal article" date="2022" name="Cell Host Microbe">
        <title>Colonization of the live biotherapeutic product VE303 and modulation of the microbiota and metabolites in healthy volunteers.</title>
        <authorList>
            <person name="Dsouza M."/>
            <person name="Menon R."/>
            <person name="Crossette E."/>
            <person name="Bhattarai S.K."/>
            <person name="Schneider J."/>
            <person name="Kim Y.G."/>
            <person name="Reddy S."/>
            <person name="Caballero S."/>
            <person name="Felix C."/>
            <person name="Cornacchione L."/>
            <person name="Hendrickson J."/>
            <person name="Watson A.R."/>
            <person name="Minot S.S."/>
            <person name="Greenfield N."/>
            <person name="Schopf L."/>
            <person name="Szabady R."/>
            <person name="Patarroyo J."/>
            <person name="Smith W."/>
            <person name="Harrison P."/>
            <person name="Kuijper E.J."/>
            <person name="Kelly C.P."/>
            <person name="Olle B."/>
            <person name="Bobilev D."/>
            <person name="Silber J.L."/>
            <person name="Bucci V."/>
            <person name="Roberts B."/>
            <person name="Faith J."/>
            <person name="Norman J.M."/>
        </authorList>
    </citation>
    <scope>NUCLEOTIDE SEQUENCE</scope>
    <source>
        <strain evidence="6">VE303-04</strain>
    </source>
</reference>
<dbReference type="EMBL" id="JAQLGM010000001">
    <property type="protein sequence ID" value="MDB1998740.1"/>
    <property type="molecule type" value="Genomic_DNA"/>
</dbReference>
<dbReference type="InterPro" id="IPR036388">
    <property type="entry name" value="WH-like_DNA-bd_sf"/>
</dbReference>
<dbReference type="SUPFAM" id="SSF46785">
    <property type="entry name" value="Winged helix' DNA-binding domain"/>
    <property type="match status" value="1"/>
</dbReference>
<dbReference type="InterPro" id="IPR036390">
    <property type="entry name" value="WH_DNA-bd_sf"/>
</dbReference>
<dbReference type="PROSITE" id="PS00846">
    <property type="entry name" value="HTH_ARSR_1"/>
    <property type="match status" value="1"/>
</dbReference>
<evidence type="ECO:0000313" key="6">
    <source>
        <dbReference type="EMBL" id="MCK0088552.1"/>
    </source>
</evidence>
<dbReference type="GeneID" id="57968436"/>
<dbReference type="EMBL" id="JAINVB010000001">
    <property type="protein sequence ID" value="MCK0088552.1"/>
    <property type="molecule type" value="Genomic_DNA"/>
</dbReference>
<keyword evidence="2" id="KW-0238">DNA-binding</keyword>
<dbReference type="InterPro" id="IPR018334">
    <property type="entry name" value="ArsR_HTH"/>
</dbReference>
<dbReference type="InterPro" id="IPR001845">
    <property type="entry name" value="HTH_ArsR_DNA-bd_dom"/>
</dbReference>
<dbReference type="PANTHER" id="PTHR43132">
    <property type="entry name" value="ARSENICAL RESISTANCE OPERON REPRESSOR ARSR-RELATED"/>
    <property type="match status" value="1"/>
</dbReference>
<dbReference type="SMART" id="SM00418">
    <property type="entry name" value="HTH_ARSR"/>
    <property type="match status" value="1"/>
</dbReference>
<organism evidence="6 8">
    <name type="scientific">Clostridium symbiosum</name>
    <name type="common">Bacteroides symbiosus</name>
    <dbReference type="NCBI Taxonomy" id="1512"/>
    <lineage>
        <taxon>Bacteria</taxon>
        <taxon>Bacillati</taxon>
        <taxon>Bacillota</taxon>
        <taxon>Clostridia</taxon>
        <taxon>Lachnospirales</taxon>
        <taxon>Lachnospiraceae</taxon>
        <taxon>Otoolea</taxon>
    </lineage>
</organism>
<accession>A0AAW5F9F1</accession>
<dbReference type="InterPro" id="IPR011991">
    <property type="entry name" value="ArsR-like_HTH"/>
</dbReference>
<dbReference type="PANTHER" id="PTHR43132:SF6">
    <property type="entry name" value="HTH-TYPE TRANSCRIPTIONAL REPRESSOR CZRA"/>
    <property type="match status" value="1"/>
</dbReference>
<dbReference type="GO" id="GO:0003700">
    <property type="term" value="F:DNA-binding transcription factor activity"/>
    <property type="evidence" value="ECO:0007669"/>
    <property type="project" value="InterPro"/>
</dbReference>
<dbReference type="RefSeq" id="WP_003503854.1">
    <property type="nucleotide sequence ID" value="NZ_BAABZD010000005.1"/>
</dbReference>
<reference evidence="7" key="2">
    <citation type="submission" date="2023-01" db="EMBL/GenBank/DDBJ databases">
        <title>Human gut microbiome strain richness.</title>
        <authorList>
            <person name="Chen-Liaw A."/>
        </authorList>
    </citation>
    <scope>NUCLEOTIDE SEQUENCE</scope>
    <source>
        <strain evidence="7">B1_m1001713B170214d0_201011</strain>
    </source>
</reference>
<evidence type="ECO:0000313" key="8">
    <source>
        <dbReference type="Proteomes" id="UP001203136"/>
    </source>
</evidence>
<dbReference type="NCBIfam" id="NF033788">
    <property type="entry name" value="HTH_metalloreg"/>
    <property type="match status" value="1"/>
</dbReference>
<dbReference type="GO" id="GO:0003677">
    <property type="term" value="F:DNA binding"/>
    <property type="evidence" value="ECO:0007669"/>
    <property type="project" value="UniProtKB-KW"/>
</dbReference>
<evidence type="ECO:0000313" key="7">
    <source>
        <dbReference type="EMBL" id="MDB1998740.1"/>
    </source>
</evidence>
<comment type="caution">
    <text evidence="6">The sequence shown here is derived from an EMBL/GenBank/DDBJ whole genome shotgun (WGS) entry which is preliminary data.</text>
</comment>
<name>A0AAW5F9F1_CLOSY</name>
<evidence type="ECO:0000259" key="5">
    <source>
        <dbReference type="PROSITE" id="PS50987"/>
    </source>
</evidence>
<gene>
    <name evidence="6" type="ORF">K5I21_22365</name>
    <name evidence="7" type="ORF">PM006_00780</name>
</gene>
<dbReference type="PROSITE" id="PS50987">
    <property type="entry name" value="HTH_ARSR_2"/>
    <property type="match status" value="1"/>
</dbReference>
<dbReference type="AlphaFoldDB" id="A0AAW5F9F1"/>
<dbReference type="Pfam" id="PF01022">
    <property type="entry name" value="HTH_5"/>
    <property type="match status" value="1"/>
</dbReference>
<keyword evidence="1" id="KW-0805">Transcription regulation</keyword>
<keyword evidence="4" id="KW-0105">Cadmium resistance</keyword>
<dbReference type="InterPro" id="IPR051011">
    <property type="entry name" value="Metal_resp_trans_reg"/>
</dbReference>
<evidence type="ECO:0000256" key="3">
    <source>
        <dbReference type="ARBA" id="ARBA00023163"/>
    </source>
</evidence>
<dbReference type="Proteomes" id="UP001203136">
    <property type="component" value="Unassembled WGS sequence"/>
</dbReference>
<dbReference type="Proteomes" id="UP001300871">
    <property type="component" value="Unassembled WGS sequence"/>
</dbReference>
<evidence type="ECO:0000256" key="4">
    <source>
        <dbReference type="ARBA" id="ARBA00043263"/>
    </source>
</evidence>
<dbReference type="Gene3D" id="1.10.10.10">
    <property type="entry name" value="Winged helix-like DNA-binding domain superfamily/Winged helix DNA-binding domain"/>
    <property type="match status" value="1"/>
</dbReference>
<proteinExistence type="predicted"/>
<dbReference type="PRINTS" id="PR00778">
    <property type="entry name" value="HTHARSR"/>
</dbReference>
<evidence type="ECO:0000256" key="1">
    <source>
        <dbReference type="ARBA" id="ARBA00023015"/>
    </source>
</evidence>
<dbReference type="GO" id="GO:0046686">
    <property type="term" value="P:response to cadmium ion"/>
    <property type="evidence" value="ECO:0007669"/>
    <property type="project" value="UniProtKB-KW"/>
</dbReference>
<protein>
    <submittedName>
        <fullName evidence="6">Metalloregulator ArsR/SmtB family transcription factor</fullName>
    </submittedName>
</protein>
<keyword evidence="3" id="KW-0804">Transcription</keyword>